<gene>
    <name evidence="2" type="ORF">K431DRAFT_284314</name>
</gene>
<dbReference type="Proteomes" id="UP000799441">
    <property type="component" value="Unassembled WGS sequence"/>
</dbReference>
<dbReference type="OrthoDB" id="5383839at2759"/>
<feature type="compositionally biased region" description="Polar residues" evidence="1">
    <location>
        <begin position="1"/>
        <end position="53"/>
    </location>
</feature>
<reference evidence="2" key="1">
    <citation type="journal article" date="2020" name="Stud. Mycol.">
        <title>101 Dothideomycetes genomes: a test case for predicting lifestyles and emergence of pathogens.</title>
        <authorList>
            <person name="Haridas S."/>
            <person name="Albert R."/>
            <person name="Binder M."/>
            <person name="Bloem J."/>
            <person name="Labutti K."/>
            <person name="Salamov A."/>
            <person name="Andreopoulos B."/>
            <person name="Baker S."/>
            <person name="Barry K."/>
            <person name="Bills G."/>
            <person name="Bluhm B."/>
            <person name="Cannon C."/>
            <person name="Castanera R."/>
            <person name="Culley D."/>
            <person name="Daum C."/>
            <person name="Ezra D."/>
            <person name="Gonzalez J."/>
            <person name="Henrissat B."/>
            <person name="Kuo A."/>
            <person name="Liang C."/>
            <person name="Lipzen A."/>
            <person name="Lutzoni F."/>
            <person name="Magnuson J."/>
            <person name="Mondo S."/>
            <person name="Nolan M."/>
            <person name="Ohm R."/>
            <person name="Pangilinan J."/>
            <person name="Park H.-J."/>
            <person name="Ramirez L."/>
            <person name="Alfaro M."/>
            <person name="Sun H."/>
            <person name="Tritt A."/>
            <person name="Yoshinaga Y."/>
            <person name="Zwiers L.-H."/>
            <person name="Turgeon B."/>
            <person name="Goodwin S."/>
            <person name="Spatafora J."/>
            <person name="Crous P."/>
            <person name="Grigoriev I."/>
        </authorList>
    </citation>
    <scope>NUCLEOTIDE SEQUENCE</scope>
    <source>
        <strain evidence="2">CBS 116435</strain>
    </source>
</reference>
<evidence type="ECO:0000256" key="1">
    <source>
        <dbReference type="SAM" id="MobiDB-lite"/>
    </source>
</evidence>
<evidence type="ECO:0000313" key="2">
    <source>
        <dbReference type="EMBL" id="KAF2722113.1"/>
    </source>
</evidence>
<keyword evidence="3" id="KW-1185">Reference proteome</keyword>
<name>A0A9P4UQS9_9PEZI</name>
<evidence type="ECO:0000313" key="3">
    <source>
        <dbReference type="Proteomes" id="UP000799441"/>
    </source>
</evidence>
<accession>A0A9P4UQS9</accession>
<dbReference type="AlphaFoldDB" id="A0A9P4UQS9"/>
<comment type="caution">
    <text evidence="2">The sequence shown here is derived from an EMBL/GenBank/DDBJ whole genome shotgun (WGS) entry which is preliminary data.</text>
</comment>
<protein>
    <submittedName>
        <fullName evidence="2">Uncharacterized protein</fullName>
    </submittedName>
</protein>
<sequence>MPPSTTANGHDTKAVSSTTLPGMRSTPSESTLAKRQSTRSPAMTTPPSGTKNNSENDEIETLNTPDLFTSLSRSTFRPLEGSPTPIRHPTGQGSSMYSRENLAPAAPGNRPPPSQQQNRRPLITPRPAPVARSQVFNRTSILNDRFQETPSLPSVWSSAHDRAICVLDARNYSLSAIVIKMRRTFPELEGVTLTPAMVDKRLRILDQRVELDYWAVGLRGQGGSGGYGGRERV</sequence>
<organism evidence="2 3">
    <name type="scientific">Polychaeton citri CBS 116435</name>
    <dbReference type="NCBI Taxonomy" id="1314669"/>
    <lineage>
        <taxon>Eukaryota</taxon>
        <taxon>Fungi</taxon>
        <taxon>Dikarya</taxon>
        <taxon>Ascomycota</taxon>
        <taxon>Pezizomycotina</taxon>
        <taxon>Dothideomycetes</taxon>
        <taxon>Dothideomycetidae</taxon>
        <taxon>Capnodiales</taxon>
        <taxon>Capnodiaceae</taxon>
        <taxon>Polychaeton</taxon>
    </lineage>
</organism>
<proteinExistence type="predicted"/>
<dbReference type="EMBL" id="MU003785">
    <property type="protein sequence ID" value="KAF2722113.1"/>
    <property type="molecule type" value="Genomic_DNA"/>
</dbReference>
<feature type="region of interest" description="Disordered" evidence="1">
    <location>
        <begin position="74"/>
        <end position="127"/>
    </location>
</feature>
<feature type="region of interest" description="Disordered" evidence="1">
    <location>
        <begin position="1"/>
        <end position="58"/>
    </location>
</feature>